<accession>A0A0F3IHD0</accession>
<dbReference type="InterPro" id="IPR054209">
    <property type="entry name" value="DUF6916"/>
</dbReference>
<evidence type="ECO:0000313" key="3">
    <source>
        <dbReference type="EMBL" id="KJV06151.1"/>
    </source>
</evidence>
<dbReference type="AlphaFoldDB" id="A0A0F3IHD0"/>
<dbReference type="EMBL" id="LAJX01000131">
    <property type="protein sequence ID" value="KJV06151.1"/>
    <property type="molecule type" value="Genomic_DNA"/>
</dbReference>
<evidence type="ECO:0000313" key="4">
    <source>
        <dbReference type="Proteomes" id="UP000033684"/>
    </source>
</evidence>
<keyword evidence="1" id="KW-0812">Transmembrane</keyword>
<feature type="domain" description="DUF6916" evidence="2">
    <location>
        <begin position="53"/>
        <end position="147"/>
    </location>
</feature>
<comment type="caution">
    <text evidence="3">The sequence shown here is derived from an EMBL/GenBank/DDBJ whole genome shotgun (WGS) entry which is preliminary data.</text>
</comment>
<keyword evidence="1" id="KW-1133">Transmembrane helix</keyword>
<keyword evidence="4" id="KW-1185">Reference proteome</keyword>
<organism evidence="3 4">
    <name type="scientific">Methylocucumis oryzae</name>
    <dbReference type="NCBI Taxonomy" id="1632867"/>
    <lineage>
        <taxon>Bacteria</taxon>
        <taxon>Pseudomonadati</taxon>
        <taxon>Pseudomonadota</taxon>
        <taxon>Gammaproteobacteria</taxon>
        <taxon>Methylococcales</taxon>
        <taxon>Methylococcaceae</taxon>
        <taxon>Methylocucumis</taxon>
    </lineage>
</organism>
<reference evidence="3 4" key="2">
    <citation type="journal article" date="2016" name="Microb. Ecol.">
        <title>Genome Characteristics of a Novel Type I Methanotroph (Sn10-6) Isolated from a Flooded Indian Rice Field.</title>
        <authorList>
            <person name="Rahalkar M.C."/>
            <person name="Pandit P.S."/>
            <person name="Dhakephalkar P.K."/>
            <person name="Pore S."/>
            <person name="Arora P."/>
            <person name="Kapse N."/>
        </authorList>
    </citation>
    <scope>NUCLEOTIDE SEQUENCE [LARGE SCALE GENOMIC DNA]</scope>
    <source>
        <strain evidence="3 4">Sn10-6</strain>
    </source>
</reference>
<proteinExistence type="predicted"/>
<dbReference type="Pfam" id="PF21880">
    <property type="entry name" value="DUF6916"/>
    <property type="match status" value="1"/>
</dbReference>
<protein>
    <recommendedName>
        <fullName evidence="2">DUF6916 domain-containing protein</fullName>
    </recommendedName>
</protein>
<evidence type="ECO:0000256" key="1">
    <source>
        <dbReference type="SAM" id="Phobius"/>
    </source>
</evidence>
<evidence type="ECO:0000259" key="2">
    <source>
        <dbReference type="Pfam" id="PF21880"/>
    </source>
</evidence>
<dbReference type="OrthoDB" id="8926597at2"/>
<feature type="transmembrane region" description="Helical" evidence="1">
    <location>
        <begin position="20"/>
        <end position="40"/>
    </location>
</feature>
<dbReference type="Proteomes" id="UP000033684">
    <property type="component" value="Unassembled WGS sequence"/>
</dbReference>
<name>A0A0F3IHD0_9GAMM</name>
<keyword evidence="1" id="KW-0472">Membrane</keyword>
<dbReference type="RefSeq" id="WP_045779581.1">
    <property type="nucleotide sequence ID" value="NZ_LAJX01000131.1"/>
</dbReference>
<sequence length="151" mass="17060">MFLPERINVAEFLKPSYRYIKLFLLGLLNATLMTVLIFIVTEQVSAANNNPHSFADFNAHLGQSFTVYGGAMGEKVWSKTVELKLIALSAPRKNGSTEQFSVRFQGPIDYPLAKGVYTFENPKTDRFELFLEPYGADTSARYYQAVFNLIT</sequence>
<gene>
    <name evidence="3" type="ORF">VZ94_13195</name>
</gene>
<reference evidence="4" key="1">
    <citation type="submission" date="2015-03" db="EMBL/GenBank/DDBJ databases">
        <title>Draft genome sequence of a novel methanotroph (Sn10-6) isolated from flooded ricefield rhizosphere in India.</title>
        <authorList>
            <person name="Pandit P.S."/>
            <person name="Pore S.D."/>
            <person name="Arora P."/>
            <person name="Kapse N.G."/>
            <person name="Dhakephalkar P.K."/>
            <person name="Rahalkar M.C."/>
        </authorList>
    </citation>
    <scope>NUCLEOTIDE SEQUENCE [LARGE SCALE GENOMIC DNA]</scope>
    <source>
        <strain evidence="4">Sn10-6</strain>
    </source>
</reference>